<dbReference type="Gene3D" id="2.10.70.10">
    <property type="entry name" value="Complement Module, domain 1"/>
    <property type="match status" value="1"/>
</dbReference>
<name>A0A6A0HDV7_HYAAZ</name>
<proteinExistence type="inferred from homology"/>
<evidence type="ECO:0000256" key="2">
    <source>
        <dbReference type="ARBA" id="ARBA00022729"/>
    </source>
</evidence>
<comment type="caution">
    <text evidence="8">The sequence shown here is derived from an EMBL/GenBank/DDBJ whole genome shotgun (WGS) entry which is preliminary data.</text>
</comment>
<feature type="repeat" description="CSPG" evidence="6">
    <location>
        <begin position="2154"/>
        <end position="2257"/>
    </location>
</feature>
<dbReference type="SUPFAM" id="SSF141072">
    <property type="entry name" value="CalX-like"/>
    <property type="match status" value="3"/>
</dbReference>
<comment type="similarity">
    <text evidence="1">Belongs to the FRAS1 family.</text>
</comment>
<keyword evidence="2" id="KW-0732">Signal</keyword>
<dbReference type="Pfam" id="PF03160">
    <property type="entry name" value="Calx-beta"/>
    <property type="match status" value="3"/>
</dbReference>
<dbReference type="Pfam" id="PF16184">
    <property type="entry name" value="Cadherin_3"/>
    <property type="match status" value="9"/>
</dbReference>
<feature type="domain" description="VWFC" evidence="7">
    <location>
        <begin position="258"/>
        <end position="321"/>
    </location>
</feature>
<dbReference type="PROSITE" id="PS51854">
    <property type="entry name" value="CSPG"/>
    <property type="match status" value="10"/>
</dbReference>
<dbReference type="Gene3D" id="2.10.220.10">
    <property type="entry name" value="Hormone Receptor, Insulin-like Growth Factor Receptor 1, Chain A, domain 2"/>
    <property type="match status" value="9"/>
</dbReference>
<gene>
    <name evidence="8" type="ORF">HAZT_HAZT000791</name>
</gene>
<feature type="repeat" description="CSPG" evidence="6">
    <location>
        <begin position="2021"/>
        <end position="2121"/>
    </location>
</feature>
<keyword evidence="4" id="KW-0106">Calcium</keyword>
<feature type="repeat" description="CSPG" evidence="6">
    <location>
        <begin position="1780"/>
        <end position="1879"/>
    </location>
</feature>
<evidence type="ECO:0000313" key="8">
    <source>
        <dbReference type="EMBL" id="KAA0204018.1"/>
    </source>
</evidence>
<feature type="repeat" description="CSPG" evidence="6">
    <location>
        <begin position="1366"/>
        <end position="1486"/>
    </location>
</feature>
<dbReference type="PROSITE" id="PS50184">
    <property type="entry name" value="VWFC_2"/>
    <property type="match status" value="5"/>
</dbReference>
<evidence type="ECO:0000256" key="3">
    <source>
        <dbReference type="ARBA" id="ARBA00022737"/>
    </source>
</evidence>
<dbReference type="InterPro" id="IPR003644">
    <property type="entry name" value="Calx_beta"/>
</dbReference>
<dbReference type="InterPro" id="IPR000742">
    <property type="entry name" value="EGF"/>
</dbReference>
<dbReference type="GO" id="GO:0007154">
    <property type="term" value="P:cell communication"/>
    <property type="evidence" value="ECO:0007669"/>
    <property type="project" value="InterPro"/>
</dbReference>
<dbReference type="EMBL" id="JQDR03000163">
    <property type="protein sequence ID" value="KAA0204018.1"/>
    <property type="molecule type" value="Genomic_DNA"/>
</dbReference>
<accession>A0A6A0HDV7</accession>
<feature type="repeat" description="CSPG" evidence="6">
    <location>
        <begin position="2399"/>
        <end position="2493"/>
    </location>
</feature>
<feature type="domain" description="VWFC" evidence="7">
    <location>
        <begin position="118"/>
        <end position="183"/>
    </location>
</feature>
<feature type="repeat" description="CSPG" evidence="6">
    <location>
        <begin position="2285"/>
        <end position="2377"/>
    </location>
</feature>
<dbReference type="PROSITE" id="PS01208">
    <property type="entry name" value="VWFC_1"/>
    <property type="match status" value="2"/>
</dbReference>
<feature type="repeat" description="CSPG" evidence="6">
    <location>
        <begin position="1532"/>
        <end position="1630"/>
    </location>
</feature>
<dbReference type="Proteomes" id="UP000711488">
    <property type="component" value="Unassembled WGS sequence"/>
</dbReference>
<evidence type="ECO:0000256" key="5">
    <source>
        <dbReference type="ARBA" id="ARBA00023180"/>
    </source>
</evidence>
<reference evidence="8" key="1">
    <citation type="submission" date="2014-08" db="EMBL/GenBank/DDBJ databases">
        <authorList>
            <person name="Murali S."/>
            <person name="Richards S."/>
            <person name="Bandaranaike D."/>
            <person name="Bellair M."/>
            <person name="Blankenburg K."/>
            <person name="Chao H."/>
            <person name="Dinh H."/>
            <person name="Doddapaneni H."/>
            <person name="Dugan-Rocha S."/>
            <person name="Elkadiri S."/>
            <person name="Gnanaolivu R."/>
            <person name="Hughes D."/>
            <person name="Lee S."/>
            <person name="Li M."/>
            <person name="Ming W."/>
            <person name="Munidasa M."/>
            <person name="Muniz J."/>
            <person name="Nguyen L."/>
            <person name="Osuji N."/>
            <person name="Pu L.-L."/>
            <person name="Puazo M."/>
            <person name="Skinner E."/>
            <person name="Qu C."/>
            <person name="Quiroz J."/>
            <person name="Raj R."/>
            <person name="Weissenberger G."/>
            <person name="Xin Y."/>
            <person name="Zou X."/>
            <person name="Han Y."/>
            <person name="Worley K."/>
            <person name="Muzny D."/>
            <person name="Gibbs R."/>
        </authorList>
    </citation>
    <scope>NUCLEOTIDE SEQUENCE</scope>
    <source>
        <strain evidence="8">HAZT.00-mixed</strain>
        <tissue evidence="8">Whole organism</tissue>
    </source>
</reference>
<evidence type="ECO:0000256" key="1">
    <source>
        <dbReference type="ARBA" id="ARBA00005529"/>
    </source>
</evidence>
<reference evidence="8" key="3">
    <citation type="submission" date="2019-06" db="EMBL/GenBank/DDBJ databases">
        <authorList>
            <person name="Poynton C."/>
            <person name="Hasenbein S."/>
            <person name="Benoit J.B."/>
            <person name="Sepulveda M.S."/>
            <person name="Poelchau M.F."/>
            <person name="Murali S.C."/>
            <person name="Chen S."/>
            <person name="Glastad K.M."/>
            <person name="Werren J.H."/>
            <person name="Vineis J.H."/>
            <person name="Bowen J.L."/>
            <person name="Friedrich M."/>
            <person name="Jones J."/>
            <person name="Robertson H.M."/>
            <person name="Feyereisen R."/>
            <person name="Mechler-Hickson A."/>
            <person name="Mathers N."/>
            <person name="Lee C.E."/>
            <person name="Colbourne J.K."/>
            <person name="Biales A."/>
            <person name="Johnston J.S."/>
            <person name="Wellborn G.A."/>
            <person name="Rosendale A.J."/>
            <person name="Cridge A.G."/>
            <person name="Munoz-Torres M.C."/>
            <person name="Bain P.A."/>
            <person name="Manny A.R."/>
            <person name="Major K.M."/>
            <person name="Lambert F.N."/>
            <person name="Vulpe C.D."/>
            <person name="Tuck P."/>
            <person name="Blalock B.J."/>
            <person name="Lin Y.-Y."/>
            <person name="Smith M.E."/>
            <person name="Ochoa-Acuna H."/>
            <person name="Chen M.-J.M."/>
            <person name="Childers C.P."/>
            <person name="Qu J."/>
            <person name="Dugan S."/>
            <person name="Lee S.L."/>
            <person name="Chao H."/>
            <person name="Dinh H."/>
            <person name="Han Y."/>
            <person name="Doddapaneni H."/>
            <person name="Worley K.C."/>
            <person name="Muzny D.M."/>
            <person name="Gibbs R.A."/>
            <person name="Richards S."/>
        </authorList>
    </citation>
    <scope>NUCLEOTIDE SEQUENCE</scope>
    <source>
        <strain evidence="8">HAZT.00-mixed</strain>
        <tissue evidence="8">Whole organism</tissue>
    </source>
</reference>
<feature type="domain" description="VWFC" evidence="7">
    <location>
        <begin position="185"/>
        <end position="245"/>
    </location>
</feature>
<evidence type="ECO:0000259" key="7">
    <source>
        <dbReference type="PROSITE" id="PS50184"/>
    </source>
</evidence>
<evidence type="ECO:0000256" key="4">
    <source>
        <dbReference type="ARBA" id="ARBA00022837"/>
    </source>
</evidence>
<dbReference type="Gene3D" id="6.20.200.20">
    <property type="match status" value="1"/>
</dbReference>
<dbReference type="SMART" id="SM00181">
    <property type="entry name" value="EGF"/>
    <property type="match status" value="10"/>
</dbReference>
<keyword evidence="3" id="KW-0677">Repeat</keyword>
<dbReference type="GO" id="GO:0016020">
    <property type="term" value="C:membrane"/>
    <property type="evidence" value="ECO:0007669"/>
    <property type="project" value="InterPro"/>
</dbReference>
<keyword evidence="5" id="KW-0325">Glycoprotein</keyword>
<dbReference type="SUPFAM" id="SSF57184">
    <property type="entry name" value="Growth factor receptor domain"/>
    <property type="match status" value="5"/>
</dbReference>
<feature type="domain" description="VWFC" evidence="7">
    <location>
        <begin position="70"/>
        <end position="114"/>
    </location>
</feature>
<feature type="domain" description="VWFC" evidence="7">
    <location>
        <begin position="325"/>
        <end position="402"/>
    </location>
</feature>
<feature type="repeat" description="CSPG" evidence="6">
    <location>
        <begin position="1658"/>
        <end position="1757"/>
    </location>
</feature>
<dbReference type="CDD" id="cd00064">
    <property type="entry name" value="FU"/>
    <property type="match status" value="11"/>
</dbReference>
<dbReference type="SMART" id="SM00214">
    <property type="entry name" value="VWC"/>
    <property type="match status" value="5"/>
</dbReference>
<dbReference type="SMART" id="SM00261">
    <property type="entry name" value="FU"/>
    <property type="match status" value="12"/>
</dbReference>
<dbReference type="InterPro" id="IPR006212">
    <property type="entry name" value="Furin_repeat"/>
</dbReference>
<dbReference type="Gene3D" id="2.60.40.2030">
    <property type="match status" value="2"/>
</dbReference>
<organism evidence="8">
    <name type="scientific">Hyalella azteca</name>
    <name type="common">Amphipod</name>
    <dbReference type="NCBI Taxonomy" id="294128"/>
    <lineage>
        <taxon>Eukaryota</taxon>
        <taxon>Metazoa</taxon>
        <taxon>Ecdysozoa</taxon>
        <taxon>Arthropoda</taxon>
        <taxon>Crustacea</taxon>
        <taxon>Multicrustacea</taxon>
        <taxon>Malacostraca</taxon>
        <taxon>Eumalacostraca</taxon>
        <taxon>Peracarida</taxon>
        <taxon>Amphipoda</taxon>
        <taxon>Senticaudata</taxon>
        <taxon>Talitrida</taxon>
        <taxon>Talitroidea</taxon>
        <taxon>Hyalellidae</taxon>
        <taxon>Hyalella</taxon>
    </lineage>
</organism>
<feature type="repeat" description="CSPG" evidence="6">
    <location>
        <begin position="1138"/>
        <end position="1233"/>
    </location>
</feature>
<dbReference type="InterPro" id="IPR038081">
    <property type="entry name" value="CalX-like_sf"/>
</dbReference>
<feature type="repeat" description="CSPG" evidence="6">
    <location>
        <begin position="1904"/>
        <end position="2000"/>
    </location>
</feature>
<evidence type="ECO:0000256" key="6">
    <source>
        <dbReference type="PROSITE-ProRule" id="PRU01201"/>
    </source>
</evidence>
<dbReference type="Pfam" id="PF00093">
    <property type="entry name" value="VWC"/>
    <property type="match status" value="2"/>
</dbReference>
<dbReference type="PANTHER" id="PTHR45739">
    <property type="entry name" value="MATRIX PROTEIN, PUTATIVE-RELATED"/>
    <property type="match status" value="1"/>
</dbReference>
<dbReference type="PANTHER" id="PTHR45739:SF1">
    <property type="entry name" value="EXTRACELLULAR MATRIX ORGANIZING PROTEIN FRAS1"/>
    <property type="match status" value="1"/>
</dbReference>
<dbReference type="GO" id="GO:0009653">
    <property type="term" value="P:anatomical structure morphogenesis"/>
    <property type="evidence" value="ECO:0007669"/>
    <property type="project" value="TreeGrafter"/>
</dbReference>
<dbReference type="SUPFAM" id="SSF57603">
    <property type="entry name" value="FnI-like domain"/>
    <property type="match status" value="3"/>
</dbReference>
<dbReference type="InterPro" id="IPR009030">
    <property type="entry name" value="Growth_fac_rcpt_cys_sf"/>
</dbReference>
<reference evidence="8" key="2">
    <citation type="journal article" date="2018" name="Environ. Sci. Technol.">
        <title>The Toxicogenome of Hyalella azteca: A Model for Sediment Ecotoxicology and Evolutionary Toxicology.</title>
        <authorList>
            <person name="Poynton H.C."/>
            <person name="Hasenbein S."/>
            <person name="Benoit J.B."/>
            <person name="Sepulveda M.S."/>
            <person name="Poelchau M.F."/>
            <person name="Hughes D.S.T."/>
            <person name="Murali S.C."/>
            <person name="Chen S."/>
            <person name="Glastad K.M."/>
            <person name="Goodisman M.A.D."/>
            <person name="Werren J.H."/>
            <person name="Vineis J.H."/>
            <person name="Bowen J.L."/>
            <person name="Friedrich M."/>
            <person name="Jones J."/>
            <person name="Robertson H.M."/>
            <person name="Feyereisen R."/>
            <person name="Mechler-Hickson A."/>
            <person name="Mathers N."/>
            <person name="Lee C.E."/>
            <person name="Colbourne J.K."/>
            <person name="Biales A."/>
            <person name="Johnston J.S."/>
            <person name="Wellborn G.A."/>
            <person name="Rosendale A.J."/>
            <person name="Cridge A.G."/>
            <person name="Munoz-Torres M.C."/>
            <person name="Bain P.A."/>
            <person name="Manny A.R."/>
            <person name="Major K.M."/>
            <person name="Lambert F.N."/>
            <person name="Vulpe C.D."/>
            <person name="Tuck P."/>
            <person name="Blalock B.J."/>
            <person name="Lin Y.Y."/>
            <person name="Smith M.E."/>
            <person name="Ochoa-Acuna H."/>
            <person name="Chen M.M."/>
            <person name="Childers C.P."/>
            <person name="Qu J."/>
            <person name="Dugan S."/>
            <person name="Lee S.L."/>
            <person name="Chao H."/>
            <person name="Dinh H."/>
            <person name="Han Y."/>
            <person name="Doddapaneni H."/>
            <person name="Worley K.C."/>
            <person name="Muzny D.M."/>
            <person name="Gibbs R.A."/>
            <person name="Richards S."/>
        </authorList>
    </citation>
    <scope>NUCLEOTIDE SEQUENCE</scope>
    <source>
        <strain evidence="8">HAZT.00-mixed</strain>
        <tissue evidence="8">Whole organism</tissue>
    </source>
</reference>
<protein>
    <recommendedName>
        <fullName evidence="7">VWFC domain-containing protein</fullName>
    </recommendedName>
</protein>
<dbReference type="InterPro" id="IPR051561">
    <property type="entry name" value="FRAS1_ECM"/>
</dbReference>
<dbReference type="SMART" id="SM00237">
    <property type="entry name" value="Calx_beta"/>
    <property type="match status" value="3"/>
</dbReference>
<sequence>MAFVKRIHVATERVQALHVYWLGDVMSATGVPCPWMRSRGGLGPRTWSLLPHLLDAPTRVPPRAPHLPGSSCEECRCLDGSVSCGTLQCRDSPTYCPPGQTLKRTTQECCPSCVASGRSCHVADGKTVPNGSIWQPLACTKCHCRDGDVRCYLAECPRLVCPANHTLELNPATKGSSCCPECLGHPCLHADRVFASGEQWQPNPCELCACQAGRVECHVTRCPALDCPPDQEPQKQDGACCATCAPKEDLLFSDHNVGWCILPNGDRKPSGAVWPGPSCPEVCQCLGGTVTCSSAVCPALVCGHGQKLVESPEGRCCPDCQRDTGLCFTDGHVKKSGEVWSSGCKLCSCEDGVITCYAPECPACSPGYTPFYRSPNTSTTPHTAVTSTSPEDDASFCCPVCERVSCSANCIACEDSLDHLQSPPGFHLTVLPASSALRTPRRGQSVPACTACSTGYKLQDGACTKRCDGDRFQRDGKCIKCHASCLTCSEETKFQCTKSVACPAGRFLFEGECLASCPQSHHASESSRSCVPCDASCGSCHGDGPNSCDGCARGLVLLKNSCVARCPEAHVVRKAAACNTVIPATTHLRTKLNVLVECHPHCASCSGPGISSCTSCAPHMHLHEASCFVTCPAGSYEQGGTCHPCHVSCFECRGPDAHHCTSCSSALVLVLEDDSSEGRCVSSCPRNFVTHDNICFGSNSCSNYSSSLPYECQECAPGWVMLGDACVSECPPGYHEKEGACLACDARCATCSGDGRYACTACPPLATIFRRPSDPTATTCLTKCRERHYLAPDLTCLPCHSSCDACVASVASLSPHSTPSSRCVECKDNRSLLQDDHCVQRCSPGFYESSLGYQQNSVASDVGFVYASRGTCERCHFTCEECDGPGPFRCTKCKPGLHLTMHNSCSEEGCDVGFFKSSDGTCEQCSASCLGCVGDSTSCISCKRGKFFLQGQCVLNCGVKYYLNNTVTVPLENAPYYTASEGVCEECHYSCSGCLGPSPRDCLECAPGSLREDNTCVRSCSPGFYASPETRQCVRCPSGCRQCIRGDTADTVVCHSCLPPYLLSDGRCLTDCPDGTTVNLWDQACARCTENCLMCSEYKCLECEESYFVQNGLCVMACSENYHVIARNVSTCASNVYQPIMNLLSPLVVEYGGPRVFNSSVIHIFDRDTDEEDLIITVKAEPANGYLYRVGKGIHSVLHNDSKFSAKDLREGRIIFQHQRGSSFYGEMTLELYDGKFTTNPTIVSINVVSSYKPHVVVNEPLIVRRGGKATVTKDILRLIDQDSPEAVNVRVRDGPEYGRLTIDDEDLALFSLEELSNNAVIYINSEPSVKSVPVVSDQVLLQANDGHNVVNFRLHILFVDQNRPAPIMITNKGITIAKGQRKQITPDVLRVRDVDSRDETLIYSVVPAASGERATGEFVLVIPLPPVAAGFYNDGWIQMDESHLLRPTMSFSQRDLNEGRVWYVTSDTKNVKVEPTKGYAYPDSSDRRGAHYEYGSGLEASTDSAYSEVILFSVSDSSEPPNVLQDQTFVVHIEEPAAALVVYEGQALTFTSAELNFYPGSTVSKHQILYSITRPLGPDEGVLFHIDSPGLELREFTQFDVDSLKIIYLPPFASIGPSEKVYSFKFKVSDGSAGNDLAGRPEHKINIRVIPKVAEEISFAEPDPTLLVAAHGSVELGPSVFQLADDGVDERVFFVLQEPPQHGRLVITPFTSGGSLADVPFTKEVSLTMADVRNSRIRYQHSGSDSISDTATLLALGQASEAVKKISFFVEQEDNLTPEPSPSASFAIQVEEGSSTMVSPSVIYYNDLHSSHPELVYTLASVPRHGSLMLAYPGQTSRTLNVTHKFTQQDIMEGKLIFSADVDIGPREVHDVVIFNVTDPSNNVLRDQKFNITVLPVDNQPPEMSLGDIGELAVPEGGVVTLPLGLLRVRDADTPSSKLRVMLVVPPVYGYISHDAKGGPETGISQFPLSALSDGSLFYRQSQHLHQEPRRDAIIFFVTDGLRNTQSFRMNISITPIDDERPVLELYSVVVQRGAAIVLGDTSITATDDDTPQNSLSITVSRLPQHGTLYLNQQPSGDLKNSLALQAGQVITLEDVSSGRLFYEHDGSNTERDSLEIKVSDGVQESGGELELLIEDVTKLESSSSEVAPKVSTPRLLRKQTLSVTEGRSTVITSMQLLAVVDSLPADGGSSNAIEFVISKAPLRGVLERHFPATQGWRPLRSGDDFLQAHLDDNLIRYSHNARSGVAPDEFLLDVHVVPADDAVRVESLLNQKIKIQVLPDDALPQPVSFESLLVEENSKTTITRSSLEWQKEGSPNTDVIYKLMTGPTKGSLALRGEAPGAVKSWTQRDINSGRLTYIQNSSIEAREDFISFTVTDGKHETESQVLPILISPVDDQDPIVVARNPVRLSQGTSTLITVDNLEAKDLDTPDDKIIFRVTSPPTNGSLKLSNGNPELWRRITEFSMDDVQDGRLSYFHDDTYTSSDSFKVSVSDTRGPLAGPRTNTSVALVRIEVRLREVVAPAPAPPPSSSETTLVNQGLTFLERRQDGQVAGSLDLSMLSISLSLARFSVTRHPHFGRLQLRGQNVSSFTQDDVKLGKLSYVLLSSTRAPVHRDSFAFTVFDSEDVVRDAGEFHIRWSWLKFNRSAQAVSRNQLSPLRVVVNRIGDLTRESSVECSYFDGRRQVSSTAKFSSGQSSADCLINIENLLSNEKYKPFKVMLENPRRSIVSNESNITLSVAEENVRQSVMSFRSAEIVATETDGNVSISIVRSGDISRSSSVMCITDDGTAIGGNSVSMLGYDYVRRSPINSSAIVFGPGETEGQCVVLILDDRKHEPRESFQLLLRDPSQNSVLGDVSVCVIVIDGPNDVSVLKMKDSTLFLDSRNEHIDVAIERSGVDLDYACNARCELIDPTNDAEETEITDTIMKPGSVTGTCIFDSHHFKSEGTREYIVRLVTSDSCKVSSTDSVTKVMTMARRNSAVIQFDENLAVVNEPQGLIDISLVRSGNLSHVAEVNCFTRQRTAVAGLDYVDRPKVKNSTVSFPVGASRAICRLHIIDDDKYEQNEVLLVKLAHPESDGILRVTLGPHKLLRVRIEDPEDQPKISFVQDTYTARAIQDGENTSRVFVELERKGDISKISRVRVISKDATAIAGLHYVALDDIIDFDVQQKRVKFLVEIKKAQSDGELKFYVIMSSVDGVSAIVPTSIENDSTGSIAAALVIIPRLKSGHVTRLALPANPVLVSLPHYDAVSEHITLTVDGAYPLVCVSPCESRYPHYRTLKRLCDKIGFGREKKSTLKYEWEVSAPTEGKNFSAYQTLLDSTIFSSADNKVLDSMFFSPNFSVKCVVTVRDEKGQLGAASHSHAVQIYSGEKSICPRLRSLKYSLPDIQASITYVNDSDELHPNTINIKLNLAHVAGMVPLLSTIPLNNIHYLLTEKLASDHHACSNLHDQIAFTEAHDQDVDEAFPYQWDSDLRKDGAVSLYRHLDVKTCRWKFEAWFSMKQLVDECGGSITSESQIGSSQQSLLFVTVPLHVSYMTASAPPAGWSSVDTRRDLTMSFYYDTLLWRQGFSSQPSLSARIQLTRTSLDAANRLVLQFTTISKFRGQFVVLHPLLPDARSAVIPPTERPIRFVLELLWSSSTFDAAEQATSTTSLSDFTGDYTVELVPCTVSSEQHYSDVNTSLLWQADQPWPSVASAAALTDSPPDDDASYRIPDIRLTSSLSVGQPSSVLSVCRPFSPTAFRLPLAVKPPLRPVPLVYSLDTRFQLFKDEQDFLEDPHNIDNPQAEEFIGAYGAEDKLFGRVVLWQDARTVPFKLTIQRVYVCSSAQGYLIADYN</sequence>
<dbReference type="InterPro" id="IPR039005">
    <property type="entry name" value="CSPG_rpt"/>
</dbReference>
<dbReference type="InterPro" id="IPR001007">
    <property type="entry name" value="VWF_dom"/>
</dbReference>